<dbReference type="InterPro" id="IPR021251">
    <property type="entry name" value="DUF2793"/>
</dbReference>
<gene>
    <name evidence="1" type="ORF">GGR44_001117</name>
</gene>
<accession>A0A7W6GN61</accession>
<reference evidence="1 2" key="1">
    <citation type="submission" date="2020-08" db="EMBL/GenBank/DDBJ databases">
        <title>Genomic Encyclopedia of Type Strains, Phase IV (KMG-IV): sequencing the most valuable type-strain genomes for metagenomic binning, comparative biology and taxonomic classification.</title>
        <authorList>
            <person name="Goeker M."/>
        </authorList>
    </citation>
    <scope>NUCLEOTIDE SEQUENCE [LARGE SCALE GENOMIC DNA]</scope>
    <source>
        <strain evidence="1 2">DSM 29348</strain>
    </source>
</reference>
<dbReference type="AlphaFoldDB" id="A0A7W6GN61"/>
<proteinExistence type="predicted"/>
<evidence type="ECO:0000313" key="2">
    <source>
        <dbReference type="Proteomes" id="UP000552757"/>
    </source>
</evidence>
<evidence type="ECO:0008006" key="3">
    <source>
        <dbReference type="Google" id="ProtNLM"/>
    </source>
</evidence>
<dbReference type="Proteomes" id="UP000552757">
    <property type="component" value="Unassembled WGS sequence"/>
</dbReference>
<name>A0A7W6GN61_9SPHN</name>
<dbReference type="RefSeq" id="WP_183954463.1">
    <property type="nucleotide sequence ID" value="NZ_JACIEB010000002.1"/>
</dbReference>
<sequence length="167" mass="17729">MSGEATPRWALPLLHSGQAMKELFHNEALTIVDMLVGGRVESADETAPPPSPDMGQCWIVGSPASGAWEGREGELAGWSEGGWRFVSPRSGLRMFVADRDHAMQHDGSAWRDDPVRPDGLFIADAKVVGERLSAISDPVGGATADTEARAAILAILSAMRTHGLIAS</sequence>
<evidence type="ECO:0000313" key="1">
    <source>
        <dbReference type="EMBL" id="MBB3981470.1"/>
    </source>
</evidence>
<keyword evidence="2" id="KW-1185">Reference proteome</keyword>
<dbReference type="Pfam" id="PF10983">
    <property type="entry name" value="DUF2793"/>
    <property type="match status" value="1"/>
</dbReference>
<protein>
    <recommendedName>
        <fullName evidence="3">DUF2793 domain-containing protein</fullName>
    </recommendedName>
</protein>
<organism evidence="1 2">
    <name type="scientific">Sphingobium fontiphilum</name>
    <dbReference type="NCBI Taxonomy" id="944425"/>
    <lineage>
        <taxon>Bacteria</taxon>
        <taxon>Pseudomonadati</taxon>
        <taxon>Pseudomonadota</taxon>
        <taxon>Alphaproteobacteria</taxon>
        <taxon>Sphingomonadales</taxon>
        <taxon>Sphingomonadaceae</taxon>
        <taxon>Sphingobium</taxon>
    </lineage>
</organism>
<dbReference type="EMBL" id="JACIEB010000002">
    <property type="protein sequence ID" value="MBB3981470.1"/>
    <property type="molecule type" value="Genomic_DNA"/>
</dbReference>
<comment type="caution">
    <text evidence="1">The sequence shown here is derived from an EMBL/GenBank/DDBJ whole genome shotgun (WGS) entry which is preliminary data.</text>
</comment>